<gene>
    <name evidence="9" type="ORF">NUU61_006583</name>
</gene>
<dbReference type="Gene3D" id="1.20.1250.20">
    <property type="entry name" value="MFS general substrate transporter like domains"/>
    <property type="match status" value="2"/>
</dbReference>
<feature type="region of interest" description="Disordered" evidence="6">
    <location>
        <begin position="998"/>
        <end position="1033"/>
    </location>
</feature>
<feature type="transmembrane region" description="Helical" evidence="7">
    <location>
        <begin position="452"/>
        <end position="471"/>
    </location>
</feature>
<feature type="transmembrane region" description="Helical" evidence="7">
    <location>
        <begin position="422"/>
        <end position="440"/>
    </location>
</feature>
<reference evidence="9" key="1">
    <citation type="submission" date="2022-11" db="EMBL/GenBank/DDBJ databases">
        <authorList>
            <person name="Petersen C."/>
        </authorList>
    </citation>
    <scope>NUCLEOTIDE SEQUENCE</scope>
    <source>
        <strain evidence="9">IBT 34128</strain>
    </source>
</reference>
<dbReference type="EMBL" id="JAPMSZ010000009">
    <property type="protein sequence ID" value="KAJ5091713.1"/>
    <property type="molecule type" value="Genomic_DNA"/>
</dbReference>
<dbReference type="InterPro" id="IPR011701">
    <property type="entry name" value="MFS"/>
</dbReference>
<comment type="caution">
    <text evidence="9">The sequence shown here is derived from an EMBL/GenBank/DDBJ whole genome shotgun (WGS) entry which is preliminary data.</text>
</comment>
<dbReference type="GeneID" id="81396279"/>
<protein>
    <recommendedName>
        <fullName evidence="8">Major facilitator superfamily (MFS) profile domain-containing protein</fullName>
    </recommendedName>
</protein>
<accession>A0A9W9F164</accession>
<dbReference type="GO" id="GO:0022857">
    <property type="term" value="F:transmembrane transporter activity"/>
    <property type="evidence" value="ECO:0007669"/>
    <property type="project" value="InterPro"/>
</dbReference>
<dbReference type="RefSeq" id="XP_056509910.1">
    <property type="nucleotide sequence ID" value="XM_056657110.1"/>
</dbReference>
<keyword evidence="4 7" id="KW-1133">Transmembrane helix</keyword>
<name>A0A9W9F164_9EURO</name>
<organism evidence="9 10">
    <name type="scientific">Penicillium alfredii</name>
    <dbReference type="NCBI Taxonomy" id="1506179"/>
    <lineage>
        <taxon>Eukaryota</taxon>
        <taxon>Fungi</taxon>
        <taxon>Dikarya</taxon>
        <taxon>Ascomycota</taxon>
        <taxon>Pezizomycotina</taxon>
        <taxon>Eurotiomycetes</taxon>
        <taxon>Eurotiomycetidae</taxon>
        <taxon>Eurotiales</taxon>
        <taxon>Aspergillaceae</taxon>
        <taxon>Penicillium</taxon>
    </lineage>
</organism>
<evidence type="ECO:0000256" key="6">
    <source>
        <dbReference type="SAM" id="MobiDB-lite"/>
    </source>
</evidence>
<keyword evidence="2" id="KW-0813">Transport</keyword>
<dbReference type="InterPro" id="IPR021858">
    <property type="entry name" value="Fun_TF"/>
</dbReference>
<sequence length="1146" mass="127631">MATFTFSVVDLMAIAPGEMRILWHSQSPPKVKVDTAEDKLNMEHLHLRTSQQLGRSTRRGLGSFVYPPITTFNYFPMAEQKEPACETSAEKQDVPKAMDEAAEYLAHHEGFAPLSPEEEKRMIRKMDWILLPMLFMTATLGAVDKVAISTAAIYGLKTDLHLVGQQYSWAGSILSLGSIVGMWPSTYFVHRLPSAKYLTACSIGWSVLALLMPTAGNWSGLMALRFFMGCLEAIIVPSISLLVAGFYKKTEQPPRNALVFAAASSIVNGFLSWAVGHIPSTAPLAIWQYLFIITGSISTLWSIIAFIFLPDSPMNAFFLNDREKYHAVQRLAENKTGITNRQWKWDQALEAIIDPKTWILFFFNIAINIPNGGLTTFSGIIINNLGFTPVNTSLLNMPTGVMSTLSAFCFSWIAAKWANRRCLVTMLASCVPIIGAILVYTLPRTNIGGQMVGIYLLYTYFGPYVVGISMAQANTAGNTKKTVQYSILYIGYAVGNLIGPQTFRDDQAPEYTGGFIAMLACYCICVLLMGVYWFLAMTLNRRRVEGIAPHEGNPNSHGDLVDAFADKSDFQQKDFKYTTLAPQSIPARSSVSLLTTPPPEFFKGSMKCRNTRSRIFEEEPVVSSAKRNTSGVLRNSPNADAVKDLASSVQGVSSLSSGRMLFNGGFGLVEKAVPLHRYVGKWVFLNATWGDLHSGFGPDKGRRVHVESEAKSDQDTLPNITVPIHASFYHPLSSFSQTESHLLNYFIRVIGPNCSLSESDNPYLSHITPLCFSSSPLRHTLLAVAANQLCLLGDTRLADQTCQFKDRALQGLRHAISANTLDDGTVATVLMLCFQDISDGCSPSWMTHLRGGLQLVDRVTRASSQNTALMRFFRMYFVAHDIMSRTVSENCLEETVITWPETEDLEEVMKSRNLTPTELQQYASASTEIGTALLSLKQNLPMHSAGRQDLDRIAKIKHLVALLYLNERLGPVHQTQDIPTEPSWTPFNSVENCGRGGTGALWRHKPQERSTRVKKHRAYGPGHGKETPADHHLPTKIESDINHKTCLWADGRYKHRLIDSIIRLMSTLPDMATLLWPLFVLGHVGLENEDHRRFVLDRLANLQKTRNLGSVRRATVAVKHAFHTRDLLRPCDRGWGHEKYRYISLA</sequence>
<reference evidence="9" key="2">
    <citation type="journal article" date="2023" name="IMA Fungus">
        <title>Comparative genomic study of the Penicillium genus elucidates a diverse pangenome and 15 lateral gene transfer events.</title>
        <authorList>
            <person name="Petersen C."/>
            <person name="Sorensen T."/>
            <person name="Nielsen M.R."/>
            <person name="Sondergaard T.E."/>
            <person name="Sorensen J.L."/>
            <person name="Fitzpatrick D.A."/>
            <person name="Frisvad J.C."/>
            <person name="Nielsen K.L."/>
        </authorList>
    </citation>
    <scope>NUCLEOTIDE SEQUENCE</scope>
    <source>
        <strain evidence="9">IBT 34128</strain>
    </source>
</reference>
<dbReference type="InterPro" id="IPR036259">
    <property type="entry name" value="MFS_trans_sf"/>
</dbReference>
<keyword evidence="10" id="KW-1185">Reference proteome</keyword>
<dbReference type="Pfam" id="PF07690">
    <property type="entry name" value="MFS_1"/>
    <property type="match status" value="1"/>
</dbReference>
<evidence type="ECO:0000256" key="5">
    <source>
        <dbReference type="ARBA" id="ARBA00023136"/>
    </source>
</evidence>
<dbReference type="GO" id="GO:0016020">
    <property type="term" value="C:membrane"/>
    <property type="evidence" value="ECO:0007669"/>
    <property type="project" value="UniProtKB-SubCell"/>
</dbReference>
<evidence type="ECO:0000256" key="1">
    <source>
        <dbReference type="ARBA" id="ARBA00004141"/>
    </source>
</evidence>
<dbReference type="Proteomes" id="UP001141434">
    <property type="component" value="Unassembled WGS sequence"/>
</dbReference>
<feature type="transmembrane region" description="Helical" evidence="7">
    <location>
        <begin position="287"/>
        <end position="309"/>
    </location>
</feature>
<dbReference type="AlphaFoldDB" id="A0A9W9F164"/>
<feature type="transmembrane region" description="Helical" evidence="7">
    <location>
        <begin position="222"/>
        <end position="245"/>
    </location>
</feature>
<dbReference type="SUPFAM" id="SSF103473">
    <property type="entry name" value="MFS general substrate transporter"/>
    <property type="match status" value="1"/>
</dbReference>
<dbReference type="PROSITE" id="PS50850">
    <property type="entry name" value="MFS"/>
    <property type="match status" value="1"/>
</dbReference>
<proteinExistence type="predicted"/>
<dbReference type="InterPro" id="IPR020846">
    <property type="entry name" value="MFS_dom"/>
</dbReference>
<dbReference type="OrthoDB" id="6730379at2759"/>
<evidence type="ECO:0000259" key="8">
    <source>
        <dbReference type="PROSITE" id="PS50850"/>
    </source>
</evidence>
<feature type="transmembrane region" description="Helical" evidence="7">
    <location>
        <begin position="394"/>
        <end position="415"/>
    </location>
</feature>
<feature type="transmembrane region" description="Helical" evidence="7">
    <location>
        <begin position="515"/>
        <end position="535"/>
    </location>
</feature>
<dbReference type="Pfam" id="PF11951">
    <property type="entry name" value="Fungal_trans_2"/>
    <property type="match status" value="2"/>
</dbReference>
<feature type="transmembrane region" description="Helical" evidence="7">
    <location>
        <begin position="257"/>
        <end position="275"/>
    </location>
</feature>
<keyword evidence="3 7" id="KW-0812">Transmembrane</keyword>
<keyword evidence="5 7" id="KW-0472">Membrane</keyword>
<evidence type="ECO:0000313" key="9">
    <source>
        <dbReference type="EMBL" id="KAJ5091713.1"/>
    </source>
</evidence>
<feature type="transmembrane region" description="Helical" evidence="7">
    <location>
        <begin position="358"/>
        <end position="382"/>
    </location>
</feature>
<feature type="transmembrane region" description="Helical" evidence="7">
    <location>
        <begin position="166"/>
        <end position="185"/>
    </location>
</feature>
<evidence type="ECO:0000256" key="4">
    <source>
        <dbReference type="ARBA" id="ARBA00022989"/>
    </source>
</evidence>
<evidence type="ECO:0000256" key="3">
    <source>
        <dbReference type="ARBA" id="ARBA00022692"/>
    </source>
</evidence>
<feature type="transmembrane region" description="Helical" evidence="7">
    <location>
        <begin position="483"/>
        <end position="503"/>
    </location>
</feature>
<comment type="subcellular location">
    <subcellularLocation>
        <location evidence="1">Membrane</location>
        <topology evidence="1">Multi-pass membrane protein</topology>
    </subcellularLocation>
</comment>
<feature type="domain" description="Major facilitator superfamily (MFS) profile" evidence="8">
    <location>
        <begin position="130"/>
        <end position="540"/>
    </location>
</feature>
<dbReference type="PANTHER" id="PTHR43791">
    <property type="entry name" value="PERMEASE-RELATED"/>
    <property type="match status" value="1"/>
</dbReference>
<evidence type="ECO:0000313" key="10">
    <source>
        <dbReference type="Proteomes" id="UP001141434"/>
    </source>
</evidence>
<feature type="transmembrane region" description="Helical" evidence="7">
    <location>
        <begin position="128"/>
        <end position="154"/>
    </location>
</feature>
<feature type="transmembrane region" description="Helical" evidence="7">
    <location>
        <begin position="197"/>
        <end position="216"/>
    </location>
</feature>
<evidence type="ECO:0000256" key="2">
    <source>
        <dbReference type="ARBA" id="ARBA00022448"/>
    </source>
</evidence>
<dbReference type="PANTHER" id="PTHR43791:SF41">
    <property type="entry name" value="MAJOR FACILITATOR SUPERFAMILY (MFS) PROFILE DOMAIN-CONTAINING PROTEIN"/>
    <property type="match status" value="1"/>
</dbReference>
<feature type="compositionally biased region" description="Basic and acidic residues" evidence="6">
    <location>
        <begin position="1023"/>
        <end position="1033"/>
    </location>
</feature>
<evidence type="ECO:0000256" key="7">
    <source>
        <dbReference type="SAM" id="Phobius"/>
    </source>
</evidence>
<dbReference type="FunFam" id="1.20.1250.20:FF:001043">
    <property type="entry name" value="Uncharacterized protein"/>
    <property type="match status" value="1"/>
</dbReference>